<dbReference type="InterPro" id="IPR050739">
    <property type="entry name" value="MFP"/>
</dbReference>
<dbReference type="InterPro" id="IPR058634">
    <property type="entry name" value="AaeA-lik-b-barrel"/>
</dbReference>
<comment type="subcellular location">
    <subcellularLocation>
        <location evidence="1">Membrane</location>
        <topology evidence="1">Single-pass membrane protein</topology>
    </subcellularLocation>
</comment>
<dbReference type="Pfam" id="PF25917">
    <property type="entry name" value="BSH_RND"/>
    <property type="match status" value="1"/>
</dbReference>
<dbReference type="Gene3D" id="2.40.30.170">
    <property type="match status" value="1"/>
</dbReference>
<evidence type="ECO:0000259" key="7">
    <source>
        <dbReference type="Pfam" id="PF25917"/>
    </source>
</evidence>
<keyword evidence="10" id="KW-1185">Reference proteome</keyword>
<keyword evidence="3 6" id="KW-1133">Transmembrane helix</keyword>
<feature type="domain" description="p-hydroxybenzoic acid efflux pump subunit AaeA-like beta-barrel" evidence="8">
    <location>
        <begin position="249"/>
        <end position="326"/>
    </location>
</feature>
<feature type="coiled-coil region" evidence="5">
    <location>
        <begin position="155"/>
        <end position="182"/>
    </location>
</feature>
<evidence type="ECO:0000256" key="2">
    <source>
        <dbReference type="ARBA" id="ARBA00022692"/>
    </source>
</evidence>
<gene>
    <name evidence="9" type="ORF">DRW42_17480</name>
</gene>
<reference evidence="9 10" key="1">
    <citation type="submission" date="2018-07" db="EMBL/GenBank/DDBJ databases">
        <title>A draft genome of a endophytic bacteria, a new species of Pedobacter.</title>
        <authorList>
            <person name="Zhang Z.D."/>
            <person name="Chen Z.J."/>
        </authorList>
    </citation>
    <scope>NUCLEOTIDE SEQUENCE [LARGE SCALE GENOMIC DNA]</scope>
    <source>
        <strain evidence="9 10">RS10</strain>
    </source>
</reference>
<evidence type="ECO:0000256" key="1">
    <source>
        <dbReference type="ARBA" id="ARBA00004167"/>
    </source>
</evidence>
<evidence type="ECO:0000313" key="10">
    <source>
        <dbReference type="Proteomes" id="UP000252081"/>
    </source>
</evidence>
<dbReference type="AlphaFoldDB" id="A0A366KTE0"/>
<evidence type="ECO:0000256" key="5">
    <source>
        <dbReference type="SAM" id="Coils"/>
    </source>
</evidence>
<organism evidence="9 10">
    <name type="scientific">Pedobacter miscanthi</name>
    <dbReference type="NCBI Taxonomy" id="2259170"/>
    <lineage>
        <taxon>Bacteria</taxon>
        <taxon>Pseudomonadati</taxon>
        <taxon>Bacteroidota</taxon>
        <taxon>Sphingobacteriia</taxon>
        <taxon>Sphingobacteriales</taxon>
        <taxon>Sphingobacteriaceae</taxon>
        <taxon>Pedobacter</taxon>
    </lineage>
</organism>
<dbReference type="RefSeq" id="WP_113950124.1">
    <property type="nucleotide sequence ID" value="NZ_QNQU01000015.1"/>
</dbReference>
<feature type="domain" description="Multidrug resistance protein MdtA-like barrel-sandwich hybrid" evidence="7">
    <location>
        <begin position="52"/>
        <end position="245"/>
    </location>
</feature>
<evidence type="ECO:0000259" key="8">
    <source>
        <dbReference type="Pfam" id="PF25963"/>
    </source>
</evidence>
<name>A0A366KTE0_9SPHI</name>
<evidence type="ECO:0000313" key="9">
    <source>
        <dbReference type="EMBL" id="RBQ04907.1"/>
    </source>
</evidence>
<comment type="caution">
    <text evidence="9">The sequence shown here is derived from an EMBL/GenBank/DDBJ whole genome shotgun (WGS) entry which is preliminary data.</text>
</comment>
<dbReference type="PANTHER" id="PTHR30386">
    <property type="entry name" value="MEMBRANE FUSION SUBUNIT OF EMRAB-TOLC MULTIDRUG EFFLUX PUMP"/>
    <property type="match status" value="1"/>
</dbReference>
<accession>A0A366KTE0</accession>
<dbReference type="PRINTS" id="PR01490">
    <property type="entry name" value="RTXTOXIND"/>
</dbReference>
<dbReference type="InterPro" id="IPR058625">
    <property type="entry name" value="MdtA-like_BSH"/>
</dbReference>
<dbReference type="GO" id="GO:0016020">
    <property type="term" value="C:membrane"/>
    <property type="evidence" value="ECO:0007669"/>
    <property type="project" value="UniProtKB-SubCell"/>
</dbReference>
<dbReference type="SUPFAM" id="SSF111369">
    <property type="entry name" value="HlyD-like secretion proteins"/>
    <property type="match status" value="2"/>
</dbReference>
<keyword evidence="5" id="KW-0175">Coiled coil</keyword>
<dbReference type="GO" id="GO:0055085">
    <property type="term" value="P:transmembrane transport"/>
    <property type="evidence" value="ECO:0007669"/>
    <property type="project" value="InterPro"/>
</dbReference>
<dbReference type="Gene3D" id="1.10.287.470">
    <property type="entry name" value="Helix hairpin bin"/>
    <property type="match status" value="1"/>
</dbReference>
<dbReference type="Pfam" id="PF25963">
    <property type="entry name" value="Beta-barrel_AAEA"/>
    <property type="match status" value="1"/>
</dbReference>
<proteinExistence type="predicted"/>
<dbReference type="Gene3D" id="2.40.50.100">
    <property type="match status" value="1"/>
</dbReference>
<evidence type="ECO:0000256" key="6">
    <source>
        <dbReference type="SAM" id="Phobius"/>
    </source>
</evidence>
<dbReference type="PANTHER" id="PTHR30386:SF26">
    <property type="entry name" value="TRANSPORT PROTEIN COMB"/>
    <property type="match status" value="1"/>
</dbReference>
<evidence type="ECO:0000256" key="3">
    <source>
        <dbReference type="ARBA" id="ARBA00022989"/>
    </source>
</evidence>
<dbReference type="Proteomes" id="UP000252081">
    <property type="component" value="Unassembled WGS sequence"/>
</dbReference>
<dbReference type="EMBL" id="QNQU01000015">
    <property type="protein sequence ID" value="RBQ04907.1"/>
    <property type="molecule type" value="Genomic_DNA"/>
</dbReference>
<evidence type="ECO:0000256" key="4">
    <source>
        <dbReference type="ARBA" id="ARBA00023136"/>
    </source>
</evidence>
<keyword evidence="2 6" id="KW-0812">Transmembrane</keyword>
<protein>
    <submittedName>
        <fullName evidence="9">HlyD family secretion protein</fullName>
    </submittedName>
</protein>
<dbReference type="OrthoDB" id="9811754at2"/>
<keyword evidence="4 6" id="KW-0472">Membrane</keyword>
<sequence>MTTEKKKKNIVVPIILGVLLVIGVIFGITEWNYYSKHVDTDDAQIDGDISPVVARVGGYVKDINFEENTHVTEGQVLVKLDDNDYKVKLEQAQSGQKGATAGVGVAQSQIIATEANTSTAKANVAAARVKLNLAQKDYDRYANLVKDGSITQQAFDQAKASKESAQAAYQAATDQYNAAVKQVGTTQSQLAVSSNVISQRQSDIDFAKLQLSYTDIKAPATGIVSKKNVQKGQLVQAGQSLFSIVNDGSIYVTANFKETQLEKIREGSKVEIEVDAYPDQKIQGEVYNFSPITGAKGSLLPPDNATGNFVKVVQRVPVKIKIHPSKELLAKLRPGMSVKASVSTK</sequence>
<feature type="transmembrane region" description="Helical" evidence="6">
    <location>
        <begin position="12"/>
        <end position="34"/>
    </location>
</feature>